<organism evidence="10 11">
    <name type="scientific">Hyalella azteca</name>
    <name type="common">Amphipod</name>
    <dbReference type="NCBI Taxonomy" id="294128"/>
    <lineage>
        <taxon>Eukaryota</taxon>
        <taxon>Metazoa</taxon>
        <taxon>Ecdysozoa</taxon>
        <taxon>Arthropoda</taxon>
        <taxon>Crustacea</taxon>
        <taxon>Multicrustacea</taxon>
        <taxon>Malacostraca</taxon>
        <taxon>Eumalacostraca</taxon>
        <taxon>Peracarida</taxon>
        <taxon>Amphipoda</taxon>
        <taxon>Senticaudata</taxon>
        <taxon>Talitrida</taxon>
        <taxon>Talitroidea</taxon>
        <taxon>Hyalellidae</taxon>
        <taxon>Hyalella</taxon>
    </lineage>
</organism>
<evidence type="ECO:0000256" key="1">
    <source>
        <dbReference type="ARBA" id="ARBA00022490"/>
    </source>
</evidence>
<feature type="compositionally biased region" description="Low complexity" evidence="7">
    <location>
        <begin position="76"/>
        <end position="85"/>
    </location>
</feature>
<dbReference type="Pfam" id="PF04034">
    <property type="entry name" value="Ribo_biogen_C"/>
    <property type="match status" value="1"/>
</dbReference>
<evidence type="ECO:0000313" key="11">
    <source>
        <dbReference type="RefSeq" id="XP_018020315.1"/>
    </source>
</evidence>
<keyword evidence="2 6" id="KW-0690">Ribosome biogenesis</keyword>
<dbReference type="InterPro" id="IPR007177">
    <property type="entry name" value="Tsr3_C"/>
</dbReference>
<evidence type="ECO:0000259" key="8">
    <source>
        <dbReference type="Pfam" id="PF04034"/>
    </source>
</evidence>
<feature type="domain" description="RNase L inhibitor RLI-like possible metal-binding" evidence="9">
    <location>
        <begin position="155"/>
        <end position="188"/>
    </location>
</feature>
<dbReference type="PANTHER" id="PTHR20426">
    <property type="entry name" value="RIBOSOME BIOGENESIS PROTEIN TSR3 HOMOLOG"/>
    <property type="match status" value="1"/>
</dbReference>
<dbReference type="InterPro" id="IPR007209">
    <property type="entry name" value="RNaseL-inhib-like_metal-bd_dom"/>
</dbReference>
<evidence type="ECO:0000256" key="4">
    <source>
        <dbReference type="ARBA" id="ARBA00022679"/>
    </source>
</evidence>
<proteinExistence type="inferred from homology"/>
<evidence type="ECO:0000256" key="3">
    <source>
        <dbReference type="ARBA" id="ARBA00022552"/>
    </source>
</evidence>
<dbReference type="RefSeq" id="XP_018020315.1">
    <property type="nucleotide sequence ID" value="XM_018164826.2"/>
</dbReference>
<name>A0A8B7P2X4_HYAAZ</name>
<evidence type="ECO:0000256" key="5">
    <source>
        <dbReference type="ARBA" id="ARBA00022691"/>
    </source>
</evidence>
<comment type="caution">
    <text evidence="6">Lacks conserved residue(s) required for the propagation of feature annotation.</text>
</comment>
<feature type="region of interest" description="Disordered" evidence="7">
    <location>
        <begin position="1"/>
        <end position="150"/>
    </location>
</feature>
<dbReference type="GeneID" id="108676699"/>
<feature type="compositionally biased region" description="Acidic residues" evidence="7">
    <location>
        <begin position="128"/>
        <end position="150"/>
    </location>
</feature>
<reference evidence="11" key="1">
    <citation type="submission" date="2025-08" db="UniProtKB">
        <authorList>
            <consortium name="RefSeq"/>
        </authorList>
    </citation>
    <scope>IDENTIFICATION</scope>
    <source>
        <tissue evidence="11">Whole organism</tissue>
    </source>
</reference>
<dbReference type="AlphaFoldDB" id="A0A8B7P2X4"/>
<dbReference type="HAMAP" id="MF_01116">
    <property type="entry name" value="TSR3"/>
    <property type="match status" value="1"/>
</dbReference>
<dbReference type="GO" id="GO:0000455">
    <property type="term" value="P:enzyme-directed rRNA pseudouridine synthesis"/>
    <property type="evidence" value="ECO:0007669"/>
    <property type="project" value="UniProtKB-UniRule"/>
</dbReference>
<protein>
    <recommendedName>
        <fullName evidence="6">18S rRNA aminocarboxypropyltransferase</fullName>
        <ecNumber evidence="6">2.5.1.157</ecNumber>
    </recommendedName>
</protein>
<dbReference type="GO" id="GO:1904047">
    <property type="term" value="F:S-adenosyl-L-methionine binding"/>
    <property type="evidence" value="ECO:0007669"/>
    <property type="project" value="UniProtKB-UniRule"/>
</dbReference>
<feature type="binding site" evidence="6">
    <location>
        <position position="171"/>
    </location>
    <ligand>
        <name>S-adenosyl-L-methionine</name>
        <dbReference type="ChEBI" id="CHEBI:59789"/>
    </ligand>
</feature>
<sequence>MGRNRGGRGSGQRGSSSTAARTQTRQSRGRRQTTNRREHDGDLEERFYSQMNLSEEKAEGCFEKTKKSKKKHEVVSSDTEATDTASETEENRLDEISEHTERTASASYVPESTAVTQSCKSEQRESDQSEEESDSNESEGETDSSEEEEEFSISYKVAMWDLGHCDPKKCSGRKLTRMNLVKLLKLGQMFPGIVLTPVGSRVVSPTDRKELLQHGAAVVDCSWARLADTPFKRMKAGHPRLLPFLVAANPINYGRPCKLSCVEALAATMYICGDQSAAEYYLGKFSWGHSFISLNKELLDRYAACKDSAEVIAAQSAYLEQAEHEATARRRCVDMPPKIDSEEEEDEQEVSKESLTSINKSNIDERSTAACGSSAV</sequence>
<evidence type="ECO:0000259" key="9">
    <source>
        <dbReference type="Pfam" id="PF04068"/>
    </source>
</evidence>
<accession>A0A8B7P2X4</accession>
<feature type="region of interest" description="Disordered" evidence="7">
    <location>
        <begin position="334"/>
        <end position="376"/>
    </location>
</feature>
<comment type="catalytic activity">
    <reaction evidence="6">
        <text>an N(1)-methylpseudouridine in rRNA + S-adenosyl-L-methionine = N(1)-methyl-N(3)-[(3S)-3-amino-3-carboxypropyl]pseudouridine in rRNA + S-methyl-5'-thioadenosine + H(+)</text>
        <dbReference type="Rhea" id="RHEA:63296"/>
        <dbReference type="Rhea" id="RHEA-COMP:11634"/>
        <dbReference type="Rhea" id="RHEA-COMP:16310"/>
        <dbReference type="ChEBI" id="CHEBI:15378"/>
        <dbReference type="ChEBI" id="CHEBI:17509"/>
        <dbReference type="ChEBI" id="CHEBI:59789"/>
        <dbReference type="ChEBI" id="CHEBI:74890"/>
        <dbReference type="ChEBI" id="CHEBI:146234"/>
        <dbReference type="EC" id="2.5.1.157"/>
    </reaction>
</comment>
<keyword evidence="4 6" id="KW-0808">Transferase</keyword>
<feature type="compositionally biased region" description="Basic and acidic residues" evidence="7">
    <location>
        <begin position="35"/>
        <end position="47"/>
    </location>
</feature>
<dbReference type="GO" id="GO:0030490">
    <property type="term" value="P:maturation of SSU-rRNA"/>
    <property type="evidence" value="ECO:0007669"/>
    <property type="project" value="TreeGrafter"/>
</dbReference>
<feature type="binding site" evidence="6">
    <location>
        <position position="242"/>
    </location>
    <ligand>
        <name>S-adenosyl-L-methionine</name>
        <dbReference type="ChEBI" id="CHEBI:59789"/>
    </ligand>
</feature>
<dbReference type="EC" id="2.5.1.157" evidence="6"/>
<feature type="domain" description="16S/18S rRNA aminocarboxypropyltransferase Tsr3 C-terminal" evidence="8">
    <location>
        <begin position="193"/>
        <end position="319"/>
    </location>
</feature>
<dbReference type="PANTHER" id="PTHR20426:SF0">
    <property type="entry name" value="18S RRNA AMINOCARBOXYPROPYLTRANSFERASE"/>
    <property type="match status" value="1"/>
</dbReference>
<evidence type="ECO:0000256" key="2">
    <source>
        <dbReference type="ARBA" id="ARBA00022517"/>
    </source>
</evidence>
<dbReference type="Proteomes" id="UP000694843">
    <property type="component" value="Unplaced"/>
</dbReference>
<keyword evidence="1" id="KW-0963">Cytoplasm</keyword>
<gene>
    <name evidence="11" type="primary">LOC108676699</name>
</gene>
<feature type="compositionally biased region" description="Basic and acidic residues" evidence="7">
    <location>
        <begin position="89"/>
        <end position="102"/>
    </location>
</feature>
<dbReference type="OrthoDB" id="10262062at2759"/>
<evidence type="ECO:0000256" key="6">
    <source>
        <dbReference type="HAMAP-Rule" id="MF_03146"/>
    </source>
</evidence>
<feature type="compositionally biased region" description="Basic and acidic residues" evidence="7">
    <location>
        <begin position="54"/>
        <end position="65"/>
    </location>
</feature>
<keyword evidence="5 6" id="KW-0949">S-adenosyl-L-methionine</keyword>
<keyword evidence="10" id="KW-1185">Reference proteome</keyword>
<feature type="binding site" evidence="6">
    <location>
        <position position="219"/>
    </location>
    <ligand>
        <name>S-adenosyl-L-methionine</name>
        <dbReference type="ChEBI" id="CHEBI:59789"/>
    </ligand>
</feature>
<comment type="similarity">
    <text evidence="6">Belongs to the TDD superfamily. TSR3 family.</text>
</comment>
<keyword evidence="3 6" id="KW-0698">rRNA processing</keyword>
<dbReference type="KEGG" id="hazt:108676699"/>
<dbReference type="GO" id="GO:0106388">
    <property type="term" value="F:rRNA small subunit aminocarboxypropyltransferase activity"/>
    <property type="evidence" value="ECO:0007669"/>
    <property type="project" value="UniProtKB-EC"/>
</dbReference>
<feature type="compositionally biased region" description="Low complexity" evidence="7">
    <location>
        <begin position="13"/>
        <end position="26"/>
    </location>
</feature>
<comment type="function">
    <text evidence="6">Aminocarboxypropyltransferase that catalyzes the aminocarboxypropyl transfer on pseudouridine in 18S rRNA. It constitutes the last step in biosynthesis of the hypermodified N1-methyl-N3-(3-amino-3-carboxypropyl) pseudouridine (m1acp3-Psi).</text>
</comment>
<evidence type="ECO:0000256" key="7">
    <source>
        <dbReference type="SAM" id="MobiDB-lite"/>
    </source>
</evidence>
<dbReference type="Pfam" id="PF04068">
    <property type="entry name" value="Fer4_RLI"/>
    <property type="match status" value="1"/>
</dbReference>
<dbReference type="InterPro" id="IPR022968">
    <property type="entry name" value="Tsr3-like"/>
</dbReference>
<dbReference type="NCBIfam" id="NF002621">
    <property type="entry name" value="PRK02287.1"/>
    <property type="match status" value="1"/>
</dbReference>
<evidence type="ECO:0000313" key="10">
    <source>
        <dbReference type="Proteomes" id="UP000694843"/>
    </source>
</evidence>